<reference evidence="1 2" key="1">
    <citation type="submission" date="2020-01" db="EMBL/GenBank/DDBJ databases">
        <title>Genetics and antimicrobial susceptibilities of Nocardia species isolated from the soil; a comparison with species isolated from humans.</title>
        <authorList>
            <person name="Carrasco G."/>
            <person name="Monzon S."/>
            <person name="Sansegundo M."/>
            <person name="Garcia E."/>
            <person name="Garrido N."/>
            <person name="Medina M.J."/>
            <person name="Villalon P."/>
            <person name="Ramirez-Arocha A.C."/>
            <person name="Jimenez P."/>
            <person name="Cuesta I."/>
            <person name="Valdezate S."/>
        </authorList>
    </citation>
    <scope>NUCLEOTIDE SEQUENCE [LARGE SCALE GENOMIC DNA]</scope>
    <source>
        <strain evidence="1 2">CNM20110626</strain>
    </source>
</reference>
<dbReference type="EMBL" id="JAAGVB010000028">
    <property type="protein sequence ID" value="NEW34463.1"/>
    <property type="molecule type" value="Genomic_DNA"/>
</dbReference>
<accession>A0A6P1CS05</accession>
<dbReference type="AlphaFoldDB" id="A0A6P1CS05"/>
<name>A0A6P1CS05_9NOCA</name>
<evidence type="ECO:0000313" key="1">
    <source>
        <dbReference type="EMBL" id="NEW34463.1"/>
    </source>
</evidence>
<evidence type="ECO:0000313" key="2">
    <source>
        <dbReference type="Proteomes" id="UP000471166"/>
    </source>
</evidence>
<sequence>MHRLHEHDRRGNYVVQVQLRQGGGQLRGGPFRGESVLMRDSKYLRAPAVDPARQPVIEMPAARWGEFLDSVVDGESSAGTGLPVVARGVDGVVVSFGGVSLRFTWAEWEAFVSGIAVGEFAAA</sequence>
<dbReference type="RefSeq" id="WP_081505388.1">
    <property type="nucleotide sequence ID" value="NZ_JAAGVB010000028.1"/>
</dbReference>
<protein>
    <submittedName>
        <fullName evidence="1">DUF397 domain-containing protein</fullName>
    </submittedName>
</protein>
<organism evidence="1 2">
    <name type="scientific">Nocardia cyriacigeorgica</name>
    <dbReference type="NCBI Taxonomy" id="135487"/>
    <lineage>
        <taxon>Bacteria</taxon>
        <taxon>Bacillati</taxon>
        <taxon>Actinomycetota</taxon>
        <taxon>Actinomycetes</taxon>
        <taxon>Mycobacteriales</taxon>
        <taxon>Nocardiaceae</taxon>
        <taxon>Nocardia</taxon>
    </lineage>
</organism>
<gene>
    <name evidence="1" type="ORF">GV791_18145</name>
</gene>
<proteinExistence type="predicted"/>
<dbReference type="Proteomes" id="UP000471166">
    <property type="component" value="Unassembled WGS sequence"/>
</dbReference>
<comment type="caution">
    <text evidence="1">The sequence shown here is derived from an EMBL/GenBank/DDBJ whole genome shotgun (WGS) entry which is preliminary data.</text>
</comment>